<accession>A0A1H4PSC5</accession>
<sequence length="173" mass="18838">MTDGIRRRWRALPPWARVLLLVHAAGFLEGTGWHAADLARRGPHAYSSFPLVLQVFFVALVVLDPLVAVLVLGARRAGVPSAGAVVAADAFANWFVNWSWLNADWTRLLRPVGLLPITLFALFVLATSRPLWRALSADPVVACAASIREDAPNGPVEGRTDHGSQPRRNGAHR</sequence>
<feature type="region of interest" description="Disordered" evidence="1">
    <location>
        <begin position="150"/>
        <end position="173"/>
    </location>
</feature>
<dbReference type="STRING" id="67331.SAMN04490357_1186"/>
<keyword evidence="2" id="KW-0812">Transmembrane</keyword>
<reference evidence="3 4" key="1">
    <citation type="submission" date="2016-10" db="EMBL/GenBank/DDBJ databases">
        <authorList>
            <person name="de Groot N.N."/>
        </authorList>
    </citation>
    <scope>NUCLEOTIDE SEQUENCE [LARGE SCALE GENOMIC DNA]</scope>
    <source>
        <strain evidence="3 4">DSM 40306</strain>
    </source>
</reference>
<keyword evidence="2" id="KW-1133">Transmembrane helix</keyword>
<dbReference type="Proteomes" id="UP000182375">
    <property type="component" value="Unassembled WGS sequence"/>
</dbReference>
<dbReference type="EMBL" id="FNTD01000004">
    <property type="protein sequence ID" value="SEC10164.1"/>
    <property type="molecule type" value="Genomic_DNA"/>
</dbReference>
<dbReference type="AlphaFoldDB" id="A0A1H4PSC5"/>
<evidence type="ECO:0000256" key="2">
    <source>
        <dbReference type="SAM" id="Phobius"/>
    </source>
</evidence>
<proteinExistence type="predicted"/>
<gene>
    <name evidence="3" type="ORF">SAMN04490357_1186</name>
</gene>
<keyword evidence="2" id="KW-0472">Membrane</keyword>
<dbReference type="GeneID" id="95510417"/>
<evidence type="ECO:0000313" key="4">
    <source>
        <dbReference type="Proteomes" id="UP000182375"/>
    </source>
</evidence>
<feature type="transmembrane region" description="Helical" evidence="2">
    <location>
        <begin position="108"/>
        <end position="126"/>
    </location>
</feature>
<evidence type="ECO:0000256" key="1">
    <source>
        <dbReference type="SAM" id="MobiDB-lite"/>
    </source>
</evidence>
<protein>
    <submittedName>
        <fullName evidence="3">Uncharacterized protein</fullName>
    </submittedName>
</protein>
<feature type="transmembrane region" description="Helical" evidence="2">
    <location>
        <begin position="12"/>
        <end position="31"/>
    </location>
</feature>
<feature type="transmembrane region" description="Helical" evidence="2">
    <location>
        <begin position="51"/>
        <end position="72"/>
    </location>
</feature>
<organism evidence="3 4">
    <name type="scientific">Streptomyces misionensis</name>
    <dbReference type="NCBI Taxonomy" id="67331"/>
    <lineage>
        <taxon>Bacteria</taxon>
        <taxon>Bacillati</taxon>
        <taxon>Actinomycetota</taxon>
        <taxon>Actinomycetes</taxon>
        <taxon>Kitasatosporales</taxon>
        <taxon>Streptomycetaceae</taxon>
        <taxon>Streptomyces</taxon>
    </lineage>
</organism>
<dbReference type="RefSeq" id="WP_074991180.1">
    <property type="nucleotide sequence ID" value="NZ_FNTD01000004.1"/>
</dbReference>
<evidence type="ECO:0000313" key="3">
    <source>
        <dbReference type="EMBL" id="SEC10164.1"/>
    </source>
</evidence>
<name>A0A1H4PSC5_9ACTN</name>
<feature type="transmembrane region" description="Helical" evidence="2">
    <location>
        <begin position="79"/>
        <end position="96"/>
    </location>
</feature>